<feature type="compositionally biased region" description="Polar residues" evidence="1">
    <location>
        <begin position="147"/>
        <end position="161"/>
    </location>
</feature>
<feature type="compositionally biased region" description="Gly residues" evidence="1">
    <location>
        <begin position="14"/>
        <end position="25"/>
    </location>
</feature>
<feature type="compositionally biased region" description="Basic and acidic residues" evidence="1">
    <location>
        <begin position="32"/>
        <end position="47"/>
    </location>
</feature>
<proteinExistence type="predicted"/>
<evidence type="ECO:0000256" key="1">
    <source>
        <dbReference type="SAM" id="MobiDB-lite"/>
    </source>
</evidence>
<keyword evidence="3" id="KW-1185">Reference proteome</keyword>
<dbReference type="PANTHER" id="PTHR34660">
    <property type="entry name" value="MYB-LIKE PROTEIN X"/>
    <property type="match status" value="1"/>
</dbReference>
<feature type="compositionally biased region" description="Pro residues" evidence="1">
    <location>
        <begin position="1"/>
        <end position="11"/>
    </location>
</feature>
<organism evidence="2 3">
    <name type="scientific">Linum tenue</name>
    <dbReference type="NCBI Taxonomy" id="586396"/>
    <lineage>
        <taxon>Eukaryota</taxon>
        <taxon>Viridiplantae</taxon>
        <taxon>Streptophyta</taxon>
        <taxon>Embryophyta</taxon>
        <taxon>Tracheophyta</taxon>
        <taxon>Spermatophyta</taxon>
        <taxon>Magnoliopsida</taxon>
        <taxon>eudicotyledons</taxon>
        <taxon>Gunneridae</taxon>
        <taxon>Pentapetalae</taxon>
        <taxon>rosids</taxon>
        <taxon>fabids</taxon>
        <taxon>Malpighiales</taxon>
        <taxon>Linaceae</taxon>
        <taxon>Linum</taxon>
    </lineage>
</organism>
<accession>A0AAV0LMR0</accession>
<protein>
    <submittedName>
        <fullName evidence="2">Uncharacterized protein</fullName>
    </submittedName>
</protein>
<feature type="compositionally biased region" description="Basic and acidic residues" evidence="1">
    <location>
        <begin position="162"/>
        <end position="171"/>
    </location>
</feature>
<feature type="compositionally biased region" description="Basic residues" evidence="1">
    <location>
        <begin position="201"/>
        <end position="210"/>
    </location>
</feature>
<sequence>MARCFPYPPPEGYLGIGGGGGGRTLLGGPIKPHAETEKHVKKDTEKWLKRKSNGSHKVEETKSKRIKFTTKGGGGTSQKKDSKEEGAESSGVTEEHGLPVFSQSPCHSSESVRVFNERPTAAENTLERKRNVIKIKLNAPKPEEPVSTEQIGQPSTSSSHQKNNDVSERLPHPPSTSELRKNEKDVSAEVGKTPVHVSSGSKKRSGSKKTSKQDLYESLTSGWMPPALQSGQSEPGVELDWLFASRKPGSLSISEGSKIVSSCSAASSCTAVWPRAQFLPEVEVYSLPYTVPF</sequence>
<feature type="compositionally biased region" description="Polar residues" evidence="1">
    <location>
        <begin position="101"/>
        <end position="111"/>
    </location>
</feature>
<name>A0AAV0LMR0_9ROSI</name>
<feature type="compositionally biased region" description="Basic and acidic residues" evidence="1">
    <location>
        <begin position="178"/>
        <end position="187"/>
    </location>
</feature>
<reference evidence="2" key="1">
    <citation type="submission" date="2022-08" db="EMBL/GenBank/DDBJ databases">
        <authorList>
            <person name="Gutierrez-Valencia J."/>
        </authorList>
    </citation>
    <scope>NUCLEOTIDE SEQUENCE</scope>
</reference>
<evidence type="ECO:0000313" key="3">
    <source>
        <dbReference type="Proteomes" id="UP001154282"/>
    </source>
</evidence>
<dbReference type="EMBL" id="CAMGYJ010000006">
    <property type="protein sequence ID" value="CAI0435590.1"/>
    <property type="molecule type" value="Genomic_DNA"/>
</dbReference>
<evidence type="ECO:0000313" key="2">
    <source>
        <dbReference type="EMBL" id="CAI0435590.1"/>
    </source>
</evidence>
<comment type="caution">
    <text evidence="2">The sequence shown here is derived from an EMBL/GenBank/DDBJ whole genome shotgun (WGS) entry which is preliminary data.</text>
</comment>
<gene>
    <name evidence="2" type="ORF">LITE_LOCUS24753</name>
</gene>
<feature type="region of interest" description="Disordered" evidence="1">
    <location>
        <begin position="1"/>
        <end position="232"/>
    </location>
</feature>
<dbReference type="PANTHER" id="PTHR34660:SF7">
    <property type="entry name" value="DNA LIGASE-LIKE PROTEIN"/>
    <property type="match status" value="1"/>
</dbReference>
<dbReference type="Proteomes" id="UP001154282">
    <property type="component" value="Unassembled WGS sequence"/>
</dbReference>
<dbReference type="AlphaFoldDB" id="A0AAV0LMR0"/>